<accession>A0AAD7JLD8</accession>
<name>A0AAD7JLD8_9AGAR</name>
<dbReference type="EMBL" id="JARKIB010000022">
    <property type="protein sequence ID" value="KAJ7767318.1"/>
    <property type="molecule type" value="Genomic_DNA"/>
</dbReference>
<evidence type="ECO:0000313" key="2">
    <source>
        <dbReference type="Proteomes" id="UP001215598"/>
    </source>
</evidence>
<gene>
    <name evidence="1" type="ORF">B0H16DRAFT_1453646</name>
</gene>
<dbReference type="Proteomes" id="UP001215598">
    <property type="component" value="Unassembled WGS sequence"/>
</dbReference>
<evidence type="ECO:0000313" key="1">
    <source>
        <dbReference type="EMBL" id="KAJ7767318.1"/>
    </source>
</evidence>
<dbReference type="AlphaFoldDB" id="A0AAD7JLD8"/>
<proteinExistence type="predicted"/>
<keyword evidence="2" id="KW-1185">Reference proteome</keyword>
<comment type="caution">
    <text evidence="1">The sequence shown here is derived from an EMBL/GenBank/DDBJ whole genome shotgun (WGS) entry which is preliminary data.</text>
</comment>
<protein>
    <submittedName>
        <fullName evidence="1">Uncharacterized protein</fullName>
    </submittedName>
</protein>
<sequence length="147" mass="16590">MYITRLRGRLQSGESGTISSGEFFVADVQSGCNAALCTISAASGVKVLARLARRNSLLAYTGVDVRTIQFKPGYDEDEPAPLGAWCLSEDREWWNFSPAEARSTRAEVLSGVFLFLFSNPRFHCFELHVEEHYGFHEQEVRTRDCYL</sequence>
<organism evidence="1 2">
    <name type="scientific">Mycena metata</name>
    <dbReference type="NCBI Taxonomy" id="1033252"/>
    <lineage>
        <taxon>Eukaryota</taxon>
        <taxon>Fungi</taxon>
        <taxon>Dikarya</taxon>
        <taxon>Basidiomycota</taxon>
        <taxon>Agaricomycotina</taxon>
        <taxon>Agaricomycetes</taxon>
        <taxon>Agaricomycetidae</taxon>
        <taxon>Agaricales</taxon>
        <taxon>Marasmiineae</taxon>
        <taxon>Mycenaceae</taxon>
        <taxon>Mycena</taxon>
    </lineage>
</organism>
<reference evidence="1" key="1">
    <citation type="submission" date="2023-03" db="EMBL/GenBank/DDBJ databases">
        <title>Massive genome expansion in bonnet fungi (Mycena s.s.) driven by repeated elements and novel gene families across ecological guilds.</title>
        <authorList>
            <consortium name="Lawrence Berkeley National Laboratory"/>
            <person name="Harder C.B."/>
            <person name="Miyauchi S."/>
            <person name="Viragh M."/>
            <person name="Kuo A."/>
            <person name="Thoen E."/>
            <person name="Andreopoulos B."/>
            <person name="Lu D."/>
            <person name="Skrede I."/>
            <person name="Drula E."/>
            <person name="Henrissat B."/>
            <person name="Morin E."/>
            <person name="Kohler A."/>
            <person name="Barry K."/>
            <person name="LaButti K."/>
            <person name="Morin E."/>
            <person name="Salamov A."/>
            <person name="Lipzen A."/>
            <person name="Mereny Z."/>
            <person name="Hegedus B."/>
            <person name="Baldrian P."/>
            <person name="Stursova M."/>
            <person name="Weitz H."/>
            <person name="Taylor A."/>
            <person name="Grigoriev I.V."/>
            <person name="Nagy L.G."/>
            <person name="Martin F."/>
            <person name="Kauserud H."/>
        </authorList>
    </citation>
    <scope>NUCLEOTIDE SEQUENCE</scope>
    <source>
        <strain evidence="1">CBHHK182m</strain>
    </source>
</reference>